<keyword evidence="2" id="KW-1185">Reference proteome</keyword>
<dbReference type="Gene3D" id="3.90.1140.10">
    <property type="entry name" value="Cyclic phosphodiesterase"/>
    <property type="match status" value="1"/>
</dbReference>
<dbReference type="EMBL" id="LSRX01000079">
    <property type="protein sequence ID" value="OLQ10419.1"/>
    <property type="molecule type" value="Genomic_DNA"/>
</dbReference>
<name>A0A1Q9ESL0_SYMMI</name>
<evidence type="ECO:0000313" key="2">
    <source>
        <dbReference type="Proteomes" id="UP000186817"/>
    </source>
</evidence>
<evidence type="ECO:0000313" key="1">
    <source>
        <dbReference type="EMBL" id="OLQ10419.1"/>
    </source>
</evidence>
<dbReference type="SUPFAM" id="SSF55144">
    <property type="entry name" value="LigT-like"/>
    <property type="match status" value="1"/>
</dbReference>
<comment type="caution">
    <text evidence="1">The sequence shown here is derived from an EMBL/GenBank/DDBJ whole genome shotgun (WGS) entry which is preliminary data.</text>
</comment>
<protein>
    <submittedName>
        <fullName evidence="1">Uncharacterized protein</fullName>
    </submittedName>
</protein>
<reference evidence="1 2" key="1">
    <citation type="submission" date="2016-02" db="EMBL/GenBank/DDBJ databases">
        <title>Genome analysis of coral dinoflagellate symbionts highlights evolutionary adaptations to a symbiotic lifestyle.</title>
        <authorList>
            <person name="Aranda M."/>
            <person name="Li Y."/>
            <person name="Liew Y.J."/>
            <person name="Baumgarten S."/>
            <person name="Simakov O."/>
            <person name="Wilson M."/>
            <person name="Piel J."/>
            <person name="Ashoor H."/>
            <person name="Bougouffa S."/>
            <person name="Bajic V.B."/>
            <person name="Ryu T."/>
            <person name="Ravasi T."/>
            <person name="Bayer T."/>
            <person name="Micklem G."/>
            <person name="Kim H."/>
            <person name="Bhak J."/>
            <person name="Lajeunesse T.C."/>
            <person name="Voolstra C.R."/>
        </authorList>
    </citation>
    <scope>NUCLEOTIDE SEQUENCE [LARGE SCALE GENOMIC DNA]</scope>
    <source>
        <strain evidence="1 2">CCMP2467</strain>
    </source>
</reference>
<organism evidence="1 2">
    <name type="scientific">Symbiodinium microadriaticum</name>
    <name type="common">Dinoflagellate</name>
    <name type="synonym">Zooxanthella microadriatica</name>
    <dbReference type="NCBI Taxonomy" id="2951"/>
    <lineage>
        <taxon>Eukaryota</taxon>
        <taxon>Sar</taxon>
        <taxon>Alveolata</taxon>
        <taxon>Dinophyceae</taxon>
        <taxon>Suessiales</taxon>
        <taxon>Symbiodiniaceae</taxon>
        <taxon>Symbiodinium</taxon>
    </lineage>
</organism>
<gene>
    <name evidence="1" type="ORF">AK812_SmicGene5911</name>
</gene>
<accession>A0A1Q9ESL0</accession>
<dbReference type="AlphaFoldDB" id="A0A1Q9ESL0"/>
<dbReference type="OrthoDB" id="421112at2759"/>
<sequence>MPNRNCYLAVALDDESLASLGKVASSVVASSELLELPSDTGFDAVDPSSMHMTFLFFGEHAGRLPAPALETLHERLCGELLDEGLSAPMAFKGFEIFGKMNVVVATFDAPQSMLDLRDRVLQACLKDPSFPPAFVKLLKEQVEWIPHITLGKIRATRAQLSSVSCRRLRASLKAAQPKGLTMLGERPKRARLDWDAALEFLPPKLADFE</sequence>
<proteinExistence type="predicted"/>
<dbReference type="InterPro" id="IPR009097">
    <property type="entry name" value="Cyclic_Pdiesterase"/>
</dbReference>
<dbReference type="Proteomes" id="UP000186817">
    <property type="component" value="Unassembled WGS sequence"/>
</dbReference>